<proteinExistence type="predicted"/>
<gene>
    <name evidence="1" type="ordered locus">LFML04_2498</name>
</gene>
<name>J9ZEW0_LEPFM</name>
<dbReference type="AlphaFoldDB" id="J9ZEW0"/>
<organism evidence="1 2">
    <name type="scientific">Leptospirillum ferriphilum (strain ML-04)</name>
    <dbReference type="NCBI Taxonomy" id="1048260"/>
    <lineage>
        <taxon>Bacteria</taxon>
        <taxon>Pseudomonadati</taxon>
        <taxon>Nitrospirota</taxon>
        <taxon>Nitrospiria</taxon>
        <taxon>Nitrospirales</taxon>
        <taxon>Nitrospiraceae</taxon>
        <taxon>Leptospirillum</taxon>
    </lineage>
</organism>
<evidence type="ECO:0000313" key="1">
    <source>
        <dbReference type="EMBL" id="AFS54686.1"/>
    </source>
</evidence>
<protein>
    <submittedName>
        <fullName evidence="1">Uncharacterized protein</fullName>
    </submittedName>
</protein>
<dbReference type="HOGENOM" id="CLU_2601734_0_0_0"/>
<dbReference type="EMBL" id="CP002919">
    <property type="protein sequence ID" value="AFS54686.1"/>
    <property type="molecule type" value="Genomic_DNA"/>
</dbReference>
<evidence type="ECO:0000313" key="2">
    <source>
        <dbReference type="Proteomes" id="UP000006177"/>
    </source>
</evidence>
<sequence length="79" mass="8887">MHGRKFLVTNQRTFGFLIKSNCPEVYLLPLLSLGKYPVRGSMAINFYRNSDWVSPSDLKCECLLILSGGKKTFIGALKC</sequence>
<accession>J9ZEW0</accession>
<dbReference type="KEGG" id="lfi:LFML04_2498"/>
<dbReference type="STRING" id="1048260.LFML04_2498"/>
<dbReference type="Proteomes" id="UP000006177">
    <property type="component" value="Chromosome"/>
</dbReference>
<reference evidence="1 2" key="1">
    <citation type="journal article" date="2011" name="J. Microbiol.">
        <title>Complete genome of Leptospirillum ferriphilum ML-04 provides insight into its physiology and environmental adaptation.</title>
        <authorList>
            <person name="Mi S."/>
            <person name="Song J."/>
            <person name="Lin J."/>
            <person name="Che Y."/>
            <person name="Zheng H."/>
            <person name="Lin J."/>
        </authorList>
    </citation>
    <scope>NUCLEOTIDE SEQUENCE [LARGE SCALE GENOMIC DNA]</scope>
    <source>
        <strain evidence="1 2">ML-04</strain>
    </source>
</reference>
<dbReference type="PATRIC" id="fig|1048260.3.peg.2722"/>